<evidence type="ECO:0000256" key="1">
    <source>
        <dbReference type="SAM" id="MobiDB-lite"/>
    </source>
</evidence>
<sequence length="83" mass="8138">MLPAAARRGCTDATTMDAMTTLRSNNRAGDGIDSDAGHHQGAMSTAGATSFLTPVTSSTAAAAASAASTSSSSLGRAFFPSAI</sequence>
<reference evidence="2" key="1">
    <citation type="submission" date="2014-09" db="EMBL/GenBank/DDBJ databases">
        <authorList>
            <person name="Magalhaes I.L.F."/>
            <person name="Oliveira U."/>
            <person name="Santos F.R."/>
            <person name="Vidigal T.H.D.A."/>
            <person name="Brescovit A.D."/>
            <person name="Santos A.J."/>
        </authorList>
    </citation>
    <scope>NUCLEOTIDE SEQUENCE</scope>
    <source>
        <tissue evidence="2">Shoot tissue taken approximately 20 cm above the soil surface</tissue>
    </source>
</reference>
<dbReference type="AlphaFoldDB" id="A0A0A9EGY9"/>
<reference evidence="2" key="2">
    <citation type="journal article" date="2015" name="Data Brief">
        <title>Shoot transcriptome of the giant reed, Arundo donax.</title>
        <authorList>
            <person name="Barrero R.A."/>
            <person name="Guerrero F.D."/>
            <person name="Moolhuijzen P."/>
            <person name="Goolsby J.A."/>
            <person name="Tidwell J."/>
            <person name="Bellgard S.E."/>
            <person name="Bellgard M.I."/>
        </authorList>
    </citation>
    <scope>NUCLEOTIDE SEQUENCE</scope>
    <source>
        <tissue evidence="2">Shoot tissue taken approximately 20 cm above the soil surface</tissue>
    </source>
</reference>
<accession>A0A0A9EGY9</accession>
<organism evidence="2">
    <name type="scientific">Arundo donax</name>
    <name type="common">Giant reed</name>
    <name type="synonym">Donax arundinaceus</name>
    <dbReference type="NCBI Taxonomy" id="35708"/>
    <lineage>
        <taxon>Eukaryota</taxon>
        <taxon>Viridiplantae</taxon>
        <taxon>Streptophyta</taxon>
        <taxon>Embryophyta</taxon>
        <taxon>Tracheophyta</taxon>
        <taxon>Spermatophyta</taxon>
        <taxon>Magnoliopsida</taxon>
        <taxon>Liliopsida</taxon>
        <taxon>Poales</taxon>
        <taxon>Poaceae</taxon>
        <taxon>PACMAD clade</taxon>
        <taxon>Arundinoideae</taxon>
        <taxon>Arundineae</taxon>
        <taxon>Arundo</taxon>
    </lineage>
</organism>
<feature type="compositionally biased region" description="Low complexity" evidence="1">
    <location>
        <begin position="11"/>
        <end position="21"/>
    </location>
</feature>
<dbReference type="EMBL" id="GBRH01199607">
    <property type="protein sequence ID" value="JAD98288.1"/>
    <property type="molecule type" value="Transcribed_RNA"/>
</dbReference>
<feature type="region of interest" description="Disordered" evidence="1">
    <location>
        <begin position="1"/>
        <end position="45"/>
    </location>
</feature>
<proteinExistence type="predicted"/>
<protein>
    <submittedName>
        <fullName evidence="2">Uncharacterized protein</fullName>
    </submittedName>
</protein>
<name>A0A0A9EGY9_ARUDO</name>
<evidence type="ECO:0000313" key="2">
    <source>
        <dbReference type="EMBL" id="JAD98288.1"/>
    </source>
</evidence>